<keyword evidence="1" id="KW-0479">Metal-binding</keyword>
<accession>A0A1I8BLR2</accession>
<evidence type="ECO:0000256" key="2">
    <source>
        <dbReference type="ARBA" id="ARBA00022771"/>
    </source>
</evidence>
<organism evidence="8 9">
    <name type="scientific">Meloidogyne hapla</name>
    <name type="common">Root-knot nematode worm</name>
    <dbReference type="NCBI Taxonomy" id="6305"/>
    <lineage>
        <taxon>Eukaryota</taxon>
        <taxon>Metazoa</taxon>
        <taxon>Ecdysozoa</taxon>
        <taxon>Nematoda</taxon>
        <taxon>Chromadorea</taxon>
        <taxon>Rhabditida</taxon>
        <taxon>Tylenchina</taxon>
        <taxon>Tylenchomorpha</taxon>
        <taxon>Tylenchoidea</taxon>
        <taxon>Meloidogynidae</taxon>
        <taxon>Meloidogyninae</taxon>
        <taxon>Meloidogyne</taxon>
    </lineage>
</organism>
<dbReference type="Pfam" id="PF13445">
    <property type="entry name" value="zf-RING_UBOX"/>
    <property type="match status" value="1"/>
</dbReference>
<dbReference type="InterPro" id="IPR027370">
    <property type="entry name" value="Znf-RING_euk"/>
</dbReference>
<evidence type="ECO:0000256" key="3">
    <source>
        <dbReference type="ARBA" id="ARBA00022833"/>
    </source>
</evidence>
<proteinExistence type="predicted"/>
<evidence type="ECO:0000256" key="5">
    <source>
        <dbReference type="SAM" id="Coils"/>
    </source>
</evidence>
<name>A0A1I8BLR2_MELHA</name>
<dbReference type="Gene3D" id="3.30.40.10">
    <property type="entry name" value="Zinc/RING finger domain, C3HC4 (zinc finger)"/>
    <property type="match status" value="1"/>
</dbReference>
<dbReference type="InterPro" id="IPR047153">
    <property type="entry name" value="TRIM45/56/19-like"/>
</dbReference>
<dbReference type="PROSITE" id="PS50089">
    <property type="entry name" value="ZF_RING_2"/>
    <property type="match status" value="1"/>
</dbReference>
<evidence type="ECO:0000256" key="1">
    <source>
        <dbReference type="ARBA" id="ARBA00022723"/>
    </source>
</evidence>
<feature type="compositionally biased region" description="Basic residues" evidence="6">
    <location>
        <begin position="319"/>
        <end position="329"/>
    </location>
</feature>
<keyword evidence="5" id="KW-0175">Coiled coil</keyword>
<dbReference type="PANTHER" id="PTHR25462">
    <property type="entry name" value="BONUS, ISOFORM C-RELATED"/>
    <property type="match status" value="1"/>
</dbReference>
<sequence length="360" mass="40560">MNSSNIDQEIVRESLECPICKDFFVEPKQLLCGHTFCQGCIDGLEKVISSFGDNSDFGGYSIMCPNCRKMSLIPENGLNTNYVVKEMVEKFRFISFANNGFNNDSSTDSVEKSACSGCSRQTPTNELFFCKGCGPMNSVTKKFICSLCVVKMHKEHDVIMVSDFASQKDREEAANLIADSAYRARSHVEKIDGIRAEFTRGFDSIQQKLQSNLEPFEILHLQCYDKDAHQLKEELEEKVRKAKQLSDRFSMTYSELEKIAKSVTRFFNSITSAPDFELQKRARFPFFLDGSGPSTSAGAMSPFHILSNSFAYNSERNQRQQKRKTRRNRLNLADPRLASAGHTAGASDDDIIIANVLELN</sequence>
<dbReference type="OMA" id="RCASEFA"/>
<feature type="coiled-coil region" evidence="5">
    <location>
        <begin position="221"/>
        <end position="252"/>
    </location>
</feature>
<dbReference type="GO" id="GO:0061630">
    <property type="term" value="F:ubiquitin protein ligase activity"/>
    <property type="evidence" value="ECO:0007669"/>
    <property type="project" value="TreeGrafter"/>
</dbReference>
<dbReference type="PANTHER" id="PTHR25462:SF296">
    <property type="entry name" value="MEIOTIC P26, ISOFORM F"/>
    <property type="match status" value="1"/>
</dbReference>
<keyword evidence="3" id="KW-0862">Zinc</keyword>
<feature type="domain" description="RING-type" evidence="7">
    <location>
        <begin position="17"/>
        <end position="68"/>
    </location>
</feature>
<evidence type="ECO:0000313" key="9">
    <source>
        <dbReference type="WBParaSite" id="MhA1_Contig310.frz3.gene7"/>
    </source>
</evidence>
<feature type="region of interest" description="Disordered" evidence="6">
    <location>
        <begin position="314"/>
        <end position="343"/>
    </location>
</feature>
<dbReference type="SUPFAM" id="SSF57850">
    <property type="entry name" value="RING/U-box"/>
    <property type="match status" value="1"/>
</dbReference>
<dbReference type="Proteomes" id="UP000095281">
    <property type="component" value="Unplaced"/>
</dbReference>
<dbReference type="GO" id="GO:0005654">
    <property type="term" value="C:nucleoplasm"/>
    <property type="evidence" value="ECO:0007669"/>
    <property type="project" value="TreeGrafter"/>
</dbReference>
<dbReference type="GO" id="GO:0008270">
    <property type="term" value="F:zinc ion binding"/>
    <property type="evidence" value="ECO:0007669"/>
    <property type="project" value="UniProtKB-KW"/>
</dbReference>
<evidence type="ECO:0000259" key="7">
    <source>
        <dbReference type="PROSITE" id="PS50089"/>
    </source>
</evidence>
<dbReference type="PROSITE" id="PS00518">
    <property type="entry name" value="ZF_RING_1"/>
    <property type="match status" value="1"/>
</dbReference>
<dbReference type="InterPro" id="IPR013083">
    <property type="entry name" value="Znf_RING/FYVE/PHD"/>
</dbReference>
<dbReference type="SMART" id="SM00184">
    <property type="entry name" value="RING"/>
    <property type="match status" value="1"/>
</dbReference>
<protein>
    <submittedName>
        <fullName evidence="9">RING-type domain-containing protein</fullName>
    </submittedName>
</protein>
<reference evidence="9" key="1">
    <citation type="submission" date="2016-11" db="UniProtKB">
        <authorList>
            <consortium name="WormBaseParasite"/>
        </authorList>
    </citation>
    <scope>IDENTIFICATION</scope>
</reference>
<dbReference type="AlphaFoldDB" id="A0A1I8BLR2"/>
<dbReference type="WBParaSite" id="MhA1_Contig310.frz3.gene7">
    <property type="protein sequence ID" value="MhA1_Contig310.frz3.gene7"/>
    <property type="gene ID" value="MhA1_Contig310.frz3.gene7"/>
</dbReference>
<dbReference type="InterPro" id="IPR017907">
    <property type="entry name" value="Znf_RING_CS"/>
</dbReference>
<evidence type="ECO:0000256" key="4">
    <source>
        <dbReference type="PROSITE-ProRule" id="PRU00175"/>
    </source>
</evidence>
<keyword evidence="2 4" id="KW-0863">Zinc-finger</keyword>
<evidence type="ECO:0000256" key="6">
    <source>
        <dbReference type="SAM" id="MobiDB-lite"/>
    </source>
</evidence>
<keyword evidence="8" id="KW-1185">Reference proteome</keyword>
<evidence type="ECO:0000313" key="8">
    <source>
        <dbReference type="Proteomes" id="UP000095281"/>
    </source>
</evidence>
<dbReference type="InterPro" id="IPR001841">
    <property type="entry name" value="Znf_RING"/>
</dbReference>